<accession>A0A0W7Z0U3</accession>
<feature type="domain" description="Transposase DDE" evidence="1">
    <location>
        <begin position="23"/>
        <end position="130"/>
    </location>
</feature>
<dbReference type="PANTHER" id="PTHR34631:SF3">
    <property type="entry name" value="ISSOD12 TRANSPOSASE TNPA_ISSOD12"/>
    <property type="match status" value="1"/>
</dbReference>
<name>A0A0W7Z0U3_9BURK</name>
<gene>
    <name evidence="2" type="ORF">AS359_09245</name>
</gene>
<dbReference type="InterPro" id="IPR025668">
    <property type="entry name" value="Tnp_DDE_dom"/>
</dbReference>
<dbReference type="PANTHER" id="PTHR34631">
    <property type="match status" value="1"/>
</dbReference>
<proteinExistence type="predicted"/>
<sequence length="321" mass="36516">MSQPLKPRYRTTNWKQYNAALKTRGSLTVWLDKRMAWFAAASGKRGRSPKFSDAAIQLCLTLKNLFGLALRQTTGLVQSVRQLNGLAWPVPNFSTLCRRQLDLNVQVPYTRSQAGLHLLVDSTGIKFLGEGEWKCKKHGPERRRQWRKLHIGIDAQTLQVRAICVTSNNVSDAAVIPDVLQQLPEDEVLESLTGDGAYDTQAVHEEVIKRGGIPIIPPRKNARIRKGKAFVHRNAAIAACRRLGRSIWKRWIGYHRRSLVETKMNCIKRLGERLMSRTFERQVGERLMSRTFERQVGELHIRAAILHRFTELGRPQTAAVA</sequence>
<dbReference type="AlphaFoldDB" id="A0A0W7Z0U3"/>
<evidence type="ECO:0000313" key="3">
    <source>
        <dbReference type="Proteomes" id="UP000053300"/>
    </source>
</evidence>
<dbReference type="InterPro" id="IPR053520">
    <property type="entry name" value="Transposase_Tn903"/>
</dbReference>
<dbReference type="InterPro" id="IPR053172">
    <property type="entry name" value="Tn903_transposase"/>
</dbReference>
<dbReference type="EMBL" id="LPXH01000025">
    <property type="protein sequence ID" value="KUF40997.1"/>
    <property type="molecule type" value="Genomic_DNA"/>
</dbReference>
<organism evidence="2 3">
    <name type="scientific">Comamonas kerstersii</name>
    <dbReference type="NCBI Taxonomy" id="225992"/>
    <lineage>
        <taxon>Bacteria</taxon>
        <taxon>Pseudomonadati</taxon>
        <taxon>Pseudomonadota</taxon>
        <taxon>Betaproteobacteria</taxon>
        <taxon>Burkholderiales</taxon>
        <taxon>Comamonadaceae</taxon>
        <taxon>Comamonas</taxon>
    </lineage>
</organism>
<dbReference type="NCBIfam" id="NF033579">
    <property type="entry name" value="transpos_IS5_2"/>
    <property type="match status" value="1"/>
</dbReference>
<dbReference type="RefSeq" id="WP_058879750.1">
    <property type="nucleotide sequence ID" value="NZ_JBEBZG010000001.1"/>
</dbReference>
<dbReference type="Proteomes" id="UP000053300">
    <property type="component" value="Unassembled WGS sequence"/>
</dbReference>
<keyword evidence="3" id="KW-1185">Reference proteome</keyword>
<reference evidence="2 3" key="1">
    <citation type="submission" date="2015-12" db="EMBL/GenBank/DDBJ databases">
        <title>Complete genome sequence of a multi-drug resistant strain Acidovorax sp. 12322-1.</title>
        <authorList>
            <person name="Ming D."/>
            <person name="Wang M."/>
            <person name="Hu S."/>
            <person name="Zhou Y."/>
            <person name="Jiang T."/>
        </authorList>
    </citation>
    <scope>NUCLEOTIDE SEQUENCE [LARGE SCALE GENOMIC DNA]</scope>
    <source>
        <strain evidence="2 3">12322-1</strain>
    </source>
</reference>
<comment type="caution">
    <text evidence="2">The sequence shown here is derived from an EMBL/GenBank/DDBJ whole genome shotgun (WGS) entry which is preliminary data.</text>
</comment>
<dbReference type="Pfam" id="PF13737">
    <property type="entry name" value="DDE_Tnp_1_5"/>
    <property type="match status" value="1"/>
</dbReference>
<evidence type="ECO:0000313" key="2">
    <source>
        <dbReference type="EMBL" id="KUF40997.1"/>
    </source>
</evidence>
<dbReference type="STRING" id="225992.B5M06_10665"/>
<protein>
    <submittedName>
        <fullName evidence="2">Transposase</fullName>
    </submittedName>
</protein>
<evidence type="ECO:0000259" key="1">
    <source>
        <dbReference type="Pfam" id="PF13737"/>
    </source>
</evidence>